<comment type="function">
    <text evidence="2 7">Catalyzes the formation of N(7)-methylguanine at position 46 (m7G46) in tRNA.</text>
</comment>
<name>A0A858RSQ5_9BACT</name>
<dbReference type="EMBL" id="CP051774">
    <property type="protein sequence ID" value="QJE99260.1"/>
    <property type="molecule type" value="Genomic_DNA"/>
</dbReference>
<dbReference type="PROSITE" id="PS51625">
    <property type="entry name" value="SAM_MT_TRMB"/>
    <property type="match status" value="1"/>
</dbReference>
<protein>
    <recommendedName>
        <fullName evidence="7">tRNA (guanine-N(7)-)-methyltransferase</fullName>
        <ecNumber evidence="7">2.1.1.33</ecNumber>
    </recommendedName>
    <alternativeName>
        <fullName evidence="7">tRNA (guanine(46)-N(7))-methyltransferase</fullName>
    </alternativeName>
    <alternativeName>
        <fullName evidence="7">tRNA(m7G46)-methyltransferase</fullName>
    </alternativeName>
</protein>
<dbReference type="PANTHER" id="PTHR23417:SF14">
    <property type="entry name" value="PENTACOTRIPEPTIDE-REPEAT REGION OF PRORP DOMAIN-CONTAINING PROTEIN"/>
    <property type="match status" value="1"/>
</dbReference>
<dbReference type="HAMAP" id="MF_01057">
    <property type="entry name" value="tRNA_methyltr_TrmB"/>
    <property type="match status" value="1"/>
</dbReference>
<dbReference type="Proteomes" id="UP000501812">
    <property type="component" value="Chromosome"/>
</dbReference>
<comment type="similarity">
    <text evidence="7">Belongs to the class I-like SAM-binding methyltransferase superfamily. TrmB family.</text>
</comment>
<evidence type="ECO:0000256" key="6">
    <source>
        <dbReference type="ARBA" id="ARBA00022694"/>
    </source>
</evidence>
<dbReference type="AlphaFoldDB" id="A0A858RSQ5"/>
<dbReference type="GO" id="GO:0008176">
    <property type="term" value="F:tRNA (guanine(46)-N7)-methyltransferase activity"/>
    <property type="evidence" value="ECO:0007669"/>
    <property type="project" value="UniProtKB-UniRule"/>
</dbReference>
<evidence type="ECO:0000256" key="5">
    <source>
        <dbReference type="ARBA" id="ARBA00022691"/>
    </source>
</evidence>
<gene>
    <name evidence="7 8" type="primary">trmB</name>
    <name evidence="8" type="ORF">HHL09_12180</name>
</gene>
<evidence type="ECO:0000256" key="1">
    <source>
        <dbReference type="ARBA" id="ARBA00000142"/>
    </source>
</evidence>
<feature type="binding site" evidence="7">
    <location>
        <position position="150"/>
    </location>
    <ligand>
        <name>substrate</name>
    </ligand>
</feature>
<reference evidence="8 9" key="1">
    <citation type="submission" date="2020-04" db="EMBL/GenBank/DDBJ databases">
        <title>Luteolibacter sp. G-1-1-1 isolated from soil.</title>
        <authorList>
            <person name="Dahal R.H."/>
        </authorList>
    </citation>
    <scope>NUCLEOTIDE SEQUENCE [LARGE SCALE GENOMIC DNA]</scope>
    <source>
        <strain evidence="8 9">G-1-1-1</strain>
    </source>
</reference>
<keyword evidence="9" id="KW-1185">Reference proteome</keyword>
<feature type="binding site" evidence="7">
    <location>
        <position position="39"/>
    </location>
    <ligand>
        <name>S-adenosyl-L-methionine</name>
        <dbReference type="ChEBI" id="CHEBI:59789"/>
    </ligand>
</feature>
<dbReference type="KEGG" id="luo:HHL09_12180"/>
<dbReference type="Pfam" id="PF02390">
    <property type="entry name" value="Methyltransf_4"/>
    <property type="match status" value="1"/>
</dbReference>
<comment type="catalytic activity">
    <reaction evidence="1 7">
        <text>guanosine(46) in tRNA + S-adenosyl-L-methionine = N(7)-methylguanosine(46) in tRNA + S-adenosyl-L-homocysteine</text>
        <dbReference type="Rhea" id="RHEA:42708"/>
        <dbReference type="Rhea" id="RHEA-COMP:10188"/>
        <dbReference type="Rhea" id="RHEA-COMP:10189"/>
        <dbReference type="ChEBI" id="CHEBI:57856"/>
        <dbReference type="ChEBI" id="CHEBI:59789"/>
        <dbReference type="ChEBI" id="CHEBI:74269"/>
        <dbReference type="ChEBI" id="CHEBI:74480"/>
        <dbReference type="EC" id="2.1.1.33"/>
    </reaction>
</comment>
<dbReference type="EC" id="2.1.1.33" evidence="7"/>
<feature type="binding site" evidence="7">
    <location>
        <position position="91"/>
    </location>
    <ligand>
        <name>S-adenosyl-L-methionine</name>
        <dbReference type="ChEBI" id="CHEBI:59789"/>
    </ligand>
</feature>
<evidence type="ECO:0000256" key="4">
    <source>
        <dbReference type="ARBA" id="ARBA00022679"/>
    </source>
</evidence>
<evidence type="ECO:0000313" key="8">
    <source>
        <dbReference type="EMBL" id="QJE99260.1"/>
    </source>
</evidence>
<dbReference type="NCBIfam" id="TIGR00091">
    <property type="entry name" value="tRNA (guanosine(46)-N7)-methyltransferase TrmB"/>
    <property type="match status" value="1"/>
</dbReference>
<dbReference type="CDD" id="cd02440">
    <property type="entry name" value="AdoMet_MTases"/>
    <property type="match status" value="1"/>
</dbReference>
<evidence type="ECO:0000313" key="9">
    <source>
        <dbReference type="Proteomes" id="UP000501812"/>
    </source>
</evidence>
<organism evidence="8 9">
    <name type="scientific">Luteolibacter luteus</name>
    <dbReference type="NCBI Taxonomy" id="2728835"/>
    <lineage>
        <taxon>Bacteria</taxon>
        <taxon>Pseudomonadati</taxon>
        <taxon>Verrucomicrobiota</taxon>
        <taxon>Verrucomicrobiia</taxon>
        <taxon>Verrucomicrobiales</taxon>
        <taxon>Verrucomicrobiaceae</taxon>
        <taxon>Luteolibacter</taxon>
    </lineage>
</organism>
<dbReference type="PANTHER" id="PTHR23417">
    <property type="entry name" value="3-DEOXY-D-MANNO-OCTULOSONIC-ACID TRANSFERASE/TRNA GUANINE-N 7 - -METHYLTRANSFERASE"/>
    <property type="match status" value="1"/>
</dbReference>
<dbReference type="InterPro" id="IPR029063">
    <property type="entry name" value="SAM-dependent_MTases_sf"/>
</dbReference>
<proteinExistence type="inferred from homology"/>
<comment type="caution">
    <text evidence="7">Lacks conserved residue(s) required for the propagation of feature annotation.</text>
</comment>
<dbReference type="InterPro" id="IPR003358">
    <property type="entry name" value="tRNA_(Gua-N-7)_MeTrfase_Trmb"/>
</dbReference>
<dbReference type="SUPFAM" id="SSF53335">
    <property type="entry name" value="S-adenosyl-L-methionine-dependent methyltransferases"/>
    <property type="match status" value="1"/>
</dbReference>
<sequence length="210" mass="24844">MEVTRLARVPEAQEFVPEDYFRRLEKHELVREGRPLEIDLGCGDGRFLLGMAEHYPERDFLGVERLLGRVRKVCKKIGKLGLANARVLRLESRYTAEWLLPKESVSRLHLLCPDPWPKFRHHRRRLIQQEFLQAVWDTLEPGGEFLFKTDHPEYFEWAMEKVEAFGKFERLEWPEDAFFYPKTDFQLLWESEGKSLQGLRLKKSAAQAEA</sequence>
<evidence type="ECO:0000256" key="2">
    <source>
        <dbReference type="ARBA" id="ARBA00003015"/>
    </source>
</evidence>
<dbReference type="Gene3D" id="3.40.50.150">
    <property type="entry name" value="Vaccinia Virus protein VP39"/>
    <property type="match status" value="1"/>
</dbReference>
<dbReference type="GO" id="GO:0043527">
    <property type="term" value="C:tRNA methyltransferase complex"/>
    <property type="evidence" value="ECO:0007669"/>
    <property type="project" value="TreeGrafter"/>
</dbReference>
<feature type="binding site" evidence="7">
    <location>
        <position position="64"/>
    </location>
    <ligand>
        <name>S-adenosyl-L-methionine</name>
        <dbReference type="ChEBI" id="CHEBI:59789"/>
    </ligand>
</feature>
<accession>A0A858RSQ5</accession>
<keyword evidence="5 7" id="KW-0949">S-adenosyl-L-methionine</keyword>
<keyword evidence="3 7" id="KW-0489">Methyltransferase</keyword>
<dbReference type="InterPro" id="IPR055361">
    <property type="entry name" value="tRNA_methyltr_TrmB_bact"/>
</dbReference>
<keyword evidence="4 7" id="KW-0808">Transferase</keyword>
<comment type="pathway">
    <text evidence="7">tRNA modification; N(7)-methylguanine-tRNA biosynthesis.</text>
</comment>
<dbReference type="UniPathway" id="UPA00989"/>
<evidence type="ECO:0000256" key="3">
    <source>
        <dbReference type="ARBA" id="ARBA00022603"/>
    </source>
</evidence>
<evidence type="ECO:0000256" key="7">
    <source>
        <dbReference type="HAMAP-Rule" id="MF_01057"/>
    </source>
</evidence>
<feature type="binding site" evidence="7">
    <location>
        <position position="118"/>
    </location>
    <ligand>
        <name>substrate</name>
    </ligand>
</feature>
<feature type="binding site" evidence="7">
    <location>
        <position position="114"/>
    </location>
    <ligand>
        <name>S-adenosyl-L-methionine</name>
        <dbReference type="ChEBI" id="CHEBI:59789"/>
    </ligand>
</feature>
<keyword evidence="6 7" id="KW-0819">tRNA processing</keyword>